<dbReference type="GO" id="GO:0016020">
    <property type="term" value="C:membrane"/>
    <property type="evidence" value="ECO:0007669"/>
    <property type="project" value="TreeGrafter"/>
</dbReference>
<dbReference type="GO" id="GO:0012505">
    <property type="term" value="C:endomembrane system"/>
    <property type="evidence" value="ECO:0007669"/>
    <property type="project" value="TreeGrafter"/>
</dbReference>
<dbReference type="AlphaFoldDB" id="A0A3B4B5W9"/>
<sequence length="93" mass="10367">MVKQPSCNEPADVVRRALDFKSQGTQCYKDKKYREAIGKYHRALLEIKGLCRVLGDPDSGPKSPNTLTDEQKGAMETAELECYNSLAVKPVHV</sequence>
<evidence type="ECO:0000313" key="2">
    <source>
        <dbReference type="Proteomes" id="UP000261520"/>
    </source>
</evidence>
<reference evidence="1" key="1">
    <citation type="submission" date="2025-08" db="UniProtKB">
        <authorList>
            <consortium name="Ensembl"/>
        </authorList>
    </citation>
    <scope>IDENTIFICATION</scope>
</reference>
<dbReference type="InterPro" id="IPR050754">
    <property type="entry name" value="FKBP4/5/8-like"/>
</dbReference>
<dbReference type="InterPro" id="IPR011990">
    <property type="entry name" value="TPR-like_helical_dom_sf"/>
</dbReference>
<dbReference type="PANTHER" id="PTHR46512:SF5">
    <property type="entry name" value="TETRATRICOPEPTIDE REPEAT DOMAIN 9"/>
    <property type="match status" value="1"/>
</dbReference>
<proteinExistence type="predicted"/>
<dbReference type="Proteomes" id="UP000261520">
    <property type="component" value="Unplaced"/>
</dbReference>
<dbReference type="GO" id="GO:0005740">
    <property type="term" value="C:mitochondrial envelope"/>
    <property type="evidence" value="ECO:0007669"/>
    <property type="project" value="TreeGrafter"/>
</dbReference>
<evidence type="ECO:0000313" key="1">
    <source>
        <dbReference type="Ensembl" id="ENSPMGP00000024853.1"/>
    </source>
</evidence>
<organism evidence="1 2">
    <name type="scientific">Periophthalmus magnuspinnatus</name>
    <dbReference type="NCBI Taxonomy" id="409849"/>
    <lineage>
        <taxon>Eukaryota</taxon>
        <taxon>Metazoa</taxon>
        <taxon>Chordata</taxon>
        <taxon>Craniata</taxon>
        <taxon>Vertebrata</taxon>
        <taxon>Euteleostomi</taxon>
        <taxon>Actinopterygii</taxon>
        <taxon>Neopterygii</taxon>
        <taxon>Teleostei</taxon>
        <taxon>Neoteleostei</taxon>
        <taxon>Acanthomorphata</taxon>
        <taxon>Gobiaria</taxon>
        <taxon>Gobiiformes</taxon>
        <taxon>Gobioidei</taxon>
        <taxon>Gobiidae</taxon>
        <taxon>Oxudercinae</taxon>
        <taxon>Periophthalmus</taxon>
    </lineage>
</organism>
<dbReference type="SUPFAM" id="SSF48452">
    <property type="entry name" value="TPR-like"/>
    <property type="match status" value="1"/>
</dbReference>
<dbReference type="GO" id="GO:0043066">
    <property type="term" value="P:negative regulation of apoptotic process"/>
    <property type="evidence" value="ECO:0007669"/>
    <property type="project" value="TreeGrafter"/>
</dbReference>
<protein>
    <submittedName>
        <fullName evidence="1">Uncharacterized protein</fullName>
    </submittedName>
</protein>
<dbReference type="Ensembl" id="ENSPMGT00000026480.1">
    <property type="protein sequence ID" value="ENSPMGP00000024853.1"/>
    <property type="gene ID" value="ENSPMGG00000020105.1"/>
</dbReference>
<dbReference type="GO" id="GO:0044183">
    <property type="term" value="F:protein folding chaperone"/>
    <property type="evidence" value="ECO:0007669"/>
    <property type="project" value="TreeGrafter"/>
</dbReference>
<dbReference type="PANTHER" id="PTHR46512">
    <property type="entry name" value="PEPTIDYLPROLYL ISOMERASE"/>
    <property type="match status" value="1"/>
</dbReference>
<reference evidence="1" key="2">
    <citation type="submission" date="2025-09" db="UniProtKB">
        <authorList>
            <consortium name="Ensembl"/>
        </authorList>
    </citation>
    <scope>IDENTIFICATION</scope>
</reference>
<name>A0A3B4B5W9_9GOBI</name>
<dbReference type="GO" id="GO:0005829">
    <property type="term" value="C:cytosol"/>
    <property type="evidence" value="ECO:0007669"/>
    <property type="project" value="TreeGrafter"/>
</dbReference>
<keyword evidence="2" id="KW-1185">Reference proteome</keyword>
<dbReference type="Gene3D" id="1.25.40.10">
    <property type="entry name" value="Tetratricopeptide repeat domain"/>
    <property type="match status" value="1"/>
</dbReference>
<accession>A0A3B4B5W9</accession>